<dbReference type="GO" id="GO:0051205">
    <property type="term" value="P:protein insertion into membrane"/>
    <property type="evidence" value="ECO:0007669"/>
    <property type="project" value="TreeGrafter"/>
</dbReference>
<feature type="compositionally biased region" description="Basic residues" evidence="13">
    <location>
        <begin position="261"/>
        <end position="273"/>
    </location>
</feature>
<comment type="similarity">
    <text evidence="12">Belongs to the OXA1/ALB3/YidC family. Type 2 subfamily.</text>
</comment>
<dbReference type="InterPro" id="IPR028055">
    <property type="entry name" value="YidC/Oxa/ALB_C"/>
</dbReference>
<keyword evidence="16" id="KW-1185">Reference proteome</keyword>
<evidence type="ECO:0000259" key="14">
    <source>
        <dbReference type="Pfam" id="PF02096"/>
    </source>
</evidence>
<protein>
    <recommendedName>
        <fullName evidence="12">Membrane protein insertase YidC</fullName>
    </recommendedName>
    <alternativeName>
        <fullName evidence="12">Foldase YidC</fullName>
    </alternativeName>
    <alternativeName>
        <fullName evidence="12">Membrane integrase YidC</fullName>
    </alternativeName>
    <alternativeName>
        <fullName evidence="12">Membrane protein YidC</fullName>
    </alternativeName>
</protein>
<dbReference type="GO" id="GO:0015031">
    <property type="term" value="P:protein transport"/>
    <property type="evidence" value="ECO:0007669"/>
    <property type="project" value="UniProtKB-KW"/>
</dbReference>
<sequence length="273" mass="31536">MKRKTGWLIFVMSMLLFLSGCFSINEPITAESEGIWNNFFVYPLSQLMIWIANWIKSYGFAIIIVTVLFRILLLPLTIKQTKSMRAMQQLQPKMQALKETYSAKDRNTTMKLNQEMQALFSKHKVNPFSGCLPLVIQMPIFLAIYHAIMRTDHFEGETFAWFALTNADPYFILPVLACVLTFLQQKMMMVQNSPQMKILLYAMPIMILVIGVVLPAAVVLYWIAGNVFMILQTYFMNRSANVAISGQMIEQPVKRSNQQSKSKKKKKRPKKRK</sequence>
<keyword evidence="6 12" id="KW-0653">Protein transport</keyword>
<dbReference type="STRING" id="1464122.SAMN05421737_11310"/>
<comment type="function">
    <text evidence="12">Required for the insertion and/or proper folding and/or complex formation of integral membrane proteins into the membrane. Involved in integration of membrane proteins that insert both dependently and independently of the Sec translocase complex, as well as at least some lipoproteins.</text>
</comment>
<dbReference type="GO" id="GO:0032977">
    <property type="term" value="F:membrane insertase activity"/>
    <property type="evidence" value="ECO:0007669"/>
    <property type="project" value="InterPro"/>
</dbReference>
<keyword evidence="10 12" id="KW-0143">Chaperone</keyword>
<comment type="subcellular location">
    <subcellularLocation>
        <location evidence="1 12">Cell membrane</location>
        <topology evidence="1 12">Multi-pass membrane protein</topology>
    </subcellularLocation>
</comment>
<name>A0A1G6NMP1_9BACI</name>
<dbReference type="PANTHER" id="PTHR12428:SF65">
    <property type="entry name" value="CYTOCHROME C OXIDASE ASSEMBLY PROTEIN COX18, MITOCHONDRIAL"/>
    <property type="match status" value="1"/>
</dbReference>
<gene>
    <name evidence="12" type="primary">yidC</name>
    <name evidence="15" type="ORF">SAMN05421737_11310</name>
</gene>
<keyword evidence="11 12" id="KW-0449">Lipoprotein</keyword>
<evidence type="ECO:0000256" key="9">
    <source>
        <dbReference type="ARBA" id="ARBA00023139"/>
    </source>
</evidence>
<evidence type="ECO:0000256" key="3">
    <source>
        <dbReference type="ARBA" id="ARBA00022475"/>
    </source>
</evidence>
<keyword evidence="7 12" id="KW-1133">Transmembrane helix</keyword>
<evidence type="ECO:0000256" key="10">
    <source>
        <dbReference type="ARBA" id="ARBA00023186"/>
    </source>
</evidence>
<feature type="region of interest" description="Disordered" evidence="13">
    <location>
        <begin position="252"/>
        <end position="273"/>
    </location>
</feature>
<keyword evidence="3 12" id="KW-1003">Cell membrane</keyword>
<keyword evidence="9" id="KW-0564">Palmitate</keyword>
<feature type="transmembrane region" description="Helical" evidence="12">
    <location>
        <begin position="160"/>
        <end position="183"/>
    </location>
</feature>
<evidence type="ECO:0000256" key="6">
    <source>
        <dbReference type="ARBA" id="ARBA00022927"/>
    </source>
</evidence>
<feature type="transmembrane region" description="Helical" evidence="12">
    <location>
        <begin position="47"/>
        <end position="78"/>
    </location>
</feature>
<dbReference type="PROSITE" id="PS51257">
    <property type="entry name" value="PROKAR_LIPOPROTEIN"/>
    <property type="match status" value="1"/>
</dbReference>
<evidence type="ECO:0000256" key="2">
    <source>
        <dbReference type="ARBA" id="ARBA00022448"/>
    </source>
</evidence>
<accession>A0A1G6NMP1</accession>
<feature type="transmembrane region" description="Helical" evidence="12">
    <location>
        <begin position="198"/>
        <end position="224"/>
    </location>
</feature>
<proteinExistence type="inferred from homology"/>
<dbReference type="RefSeq" id="WP_245701269.1">
    <property type="nucleotide sequence ID" value="NZ_FMYM01000013.1"/>
</dbReference>
<reference evidence="16" key="1">
    <citation type="submission" date="2016-09" db="EMBL/GenBank/DDBJ databases">
        <authorList>
            <person name="Varghese N."/>
            <person name="Submissions S."/>
        </authorList>
    </citation>
    <scope>NUCLEOTIDE SEQUENCE [LARGE SCALE GENOMIC DNA]</scope>
    <source>
        <strain evidence="16">25nlg</strain>
    </source>
</reference>
<evidence type="ECO:0000313" key="16">
    <source>
        <dbReference type="Proteomes" id="UP000242662"/>
    </source>
</evidence>
<keyword evidence="2 12" id="KW-0813">Transport</keyword>
<organism evidence="15 16">
    <name type="scientific">Shouchella lonarensis</name>
    <dbReference type="NCBI Taxonomy" id="1464122"/>
    <lineage>
        <taxon>Bacteria</taxon>
        <taxon>Bacillati</taxon>
        <taxon>Bacillota</taxon>
        <taxon>Bacilli</taxon>
        <taxon>Bacillales</taxon>
        <taxon>Bacillaceae</taxon>
        <taxon>Shouchella</taxon>
    </lineage>
</organism>
<evidence type="ECO:0000256" key="8">
    <source>
        <dbReference type="ARBA" id="ARBA00023136"/>
    </source>
</evidence>
<evidence type="ECO:0000256" key="11">
    <source>
        <dbReference type="ARBA" id="ARBA00023288"/>
    </source>
</evidence>
<dbReference type="NCBIfam" id="TIGR03592">
    <property type="entry name" value="yidC_oxa1_cterm"/>
    <property type="match status" value="1"/>
</dbReference>
<evidence type="ECO:0000256" key="5">
    <source>
        <dbReference type="ARBA" id="ARBA00022729"/>
    </source>
</evidence>
<evidence type="ECO:0000313" key="15">
    <source>
        <dbReference type="EMBL" id="SDC68998.1"/>
    </source>
</evidence>
<dbReference type="Proteomes" id="UP000242662">
    <property type="component" value="Unassembled WGS sequence"/>
</dbReference>
<evidence type="ECO:0000256" key="7">
    <source>
        <dbReference type="ARBA" id="ARBA00022989"/>
    </source>
</evidence>
<dbReference type="InterPro" id="IPR001708">
    <property type="entry name" value="YidC/ALB3/OXA1/COX18"/>
</dbReference>
<dbReference type="AlphaFoldDB" id="A0A1G6NMP1"/>
<keyword evidence="8 12" id="KW-0472">Membrane</keyword>
<dbReference type="CDD" id="cd20070">
    <property type="entry name" value="5TM_YidC_Alb3"/>
    <property type="match status" value="1"/>
</dbReference>
<dbReference type="GO" id="GO:0005886">
    <property type="term" value="C:plasma membrane"/>
    <property type="evidence" value="ECO:0007669"/>
    <property type="project" value="UniProtKB-SubCell"/>
</dbReference>
<dbReference type="InterPro" id="IPR047196">
    <property type="entry name" value="YidC_ALB_C"/>
</dbReference>
<dbReference type="Pfam" id="PF02096">
    <property type="entry name" value="60KD_IMP"/>
    <property type="match status" value="1"/>
</dbReference>
<evidence type="ECO:0000256" key="4">
    <source>
        <dbReference type="ARBA" id="ARBA00022692"/>
    </source>
</evidence>
<keyword evidence="4 12" id="KW-0812">Transmembrane</keyword>
<keyword evidence="5 12" id="KW-0732">Signal</keyword>
<evidence type="ECO:0000256" key="12">
    <source>
        <dbReference type="HAMAP-Rule" id="MF_01811"/>
    </source>
</evidence>
<dbReference type="HAMAP" id="MF_01811">
    <property type="entry name" value="YidC_type2"/>
    <property type="match status" value="1"/>
</dbReference>
<evidence type="ECO:0000256" key="1">
    <source>
        <dbReference type="ARBA" id="ARBA00004651"/>
    </source>
</evidence>
<feature type="transmembrane region" description="Helical" evidence="12">
    <location>
        <begin position="125"/>
        <end position="148"/>
    </location>
</feature>
<dbReference type="InterPro" id="IPR023060">
    <property type="entry name" value="YidC/YidC1/YidC2_Firmicutes"/>
</dbReference>
<evidence type="ECO:0000256" key="13">
    <source>
        <dbReference type="SAM" id="MobiDB-lite"/>
    </source>
</evidence>
<feature type="domain" description="Membrane insertase YidC/Oxa/ALB C-terminal" evidence="14">
    <location>
        <begin position="58"/>
        <end position="238"/>
    </location>
</feature>
<dbReference type="PANTHER" id="PTHR12428">
    <property type="entry name" value="OXA1"/>
    <property type="match status" value="1"/>
</dbReference>
<dbReference type="EMBL" id="FMYM01000013">
    <property type="protein sequence ID" value="SDC68998.1"/>
    <property type="molecule type" value="Genomic_DNA"/>
</dbReference>